<dbReference type="InterPro" id="IPR004589">
    <property type="entry name" value="DNA_helicase_ATP-dep_RecQ"/>
</dbReference>
<dbReference type="PANTHER" id="PTHR13710">
    <property type="entry name" value="DNA HELICASE RECQ FAMILY MEMBER"/>
    <property type="match status" value="1"/>
</dbReference>
<evidence type="ECO:0000256" key="9">
    <source>
        <dbReference type="ARBA" id="ARBA00034617"/>
    </source>
</evidence>
<dbReference type="GO" id="GO:0009378">
    <property type="term" value="F:four-way junction helicase activity"/>
    <property type="evidence" value="ECO:0007669"/>
    <property type="project" value="TreeGrafter"/>
</dbReference>
<evidence type="ECO:0000256" key="12">
    <source>
        <dbReference type="ARBA" id="ARBA00044550"/>
    </source>
</evidence>
<feature type="domain" description="Helicase C-terminal" evidence="14">
    <location>
        <begin position="217"/>
        <end position="363"/>
    </location>
</feature>
<evidence type="ECO:0000256" key="11">
    <source>
        <dbReference type="ARBA" id="ARBA00044535"/>
    </source>
</evidence>
<evidence type="ECO:0000256" key="6">
    <source>
        <dbReference type="ARBA" id="ARBA00022840"/>
    </source>
</evidence>
<dbReference type="SUPFAM" id="SSF52540">
    <property type="entry name" value="P-loop containing nucleoside triphosphate hydrolases"/>
    <property type="match status" value="1"/>
</dbReference>
<evidence type="ECO:0000256" key="3">
    <source>
        <dbReference type="ARBA" id="ARBA00022741"/>
    </source>
</evidence>
<evidence type="ECO:0000313" key="15">
    <source>
        <dbReference type="EMBL" id="AWM12876.1"/>
    </source>
</evidence>
<keyword evidence="16" id="KW-1185">Reference proteome</keyword>
<dbReference type="KEGG" id="fse:DI487_02660"/>
<dbReference type="InterPro" id="IPR011545">
    <property type="entry name" value="DEAD/DEAH_box_helicase_dom"/>
</dbReference>
<dbReference type="InterPro" id="IPR027417">
    <property type="entry name" value="P-loop_NTPase"/>
</dbReference>
<dbReference type="Pfam" id="PF00271">
    <property type="entry name" value="Helicase_C"/>
    <property type="match status" value="1"/>
</dbReference>
<evidence type="ECO:0000259" key="13">
    <source>
        <dbReference type="PROSITE" id="PS51192"/>
    </source>
</evidence>
<dbReference type="Gene3D" id="3.40.50.300">
    <property type="entry name" value="P-loop containing nucleotide triphosphate hydrolases"/>
    <property type="match status" value="2"/>
</dbReference>
<protein>
    <recommendedName>
        <fullName evidence="11">ATP-dependent DNA helicase RecQ</fullName>
        <ecNumber evidence="10">5.6.2.4</ecNumber>
    </recommendedName>
    <alternativeName>
        <fullName evidence="12">DNA 3'-5' helicase RecQ</fullName>
    </alternativeName>
</protein>
<keyword evidence="8" id="KW-0413">Isomerase</keyword>
<dbReference type="GO" id="GO:0046872">
    <property type="term" value="F:metal ion binding"/>
    <property type="evidence" value="ECO:0007669"/>
    <property type="project" value="UniProtKB-KW"/>
</dbReference>
<evidence type="ECO:0000313" key="16">
    <source>
        <dbReference type="Proteomes" id="UP000245429"/>
    </source>
</evidence>
<dbReference type="Pfam" id="PF00270">
    <property type="entry name" value="DEAD"/>
    <property type="match status" value="1"/>
</dbReference>
<dbReference type="Gene3D" id="1.10.10.10">
    <property type="entry name" value="Winged helix-like DNA-binding domain superfamily/Winged helix DNA-binding domain"/>
    <property type="match status" value="1"/>
</dbReference>
<keyword evidence="6" id="KW-0067">ATP-binding</keyword>
<dbReference type="GO" id="GO:0006281">
    <property type="term" value="P:DNA repair"/>
    <property type="evidence" value="ECO:0007669"/>
    <property type="project" value="TreeGrafter"/>
</dbReference>
<comment type="similarity">
    <text evidence="1">Belongs to the helicase family. RecQ subfamily.</text>
</comment>
<dbReference type="EC" id="5.6.2.4" evidence="10"/>
<keyword evidence="4" id="KW-0378">Hydrolase</keyword>
<accession>A0A2U8QSM2</accession>
<dbReference type="PROSITE" id="PS51194">
    <property type="entry name" value="HELICASE_CTER"/>
    <property type="match status" value="1"/>
</dbReference>
<proteinExistence type="inferred from homology"/>
<dbReference type="NCBIfam" id="TIGR00614">
    <property type="entry name" value="recQ_fam"/>
    <property type="match status" value="1"/>
</dbReference>
<dbReference type="EMBL" id="CP029463">
    <property type="protein sequence ID" value="AWM12876.1"/>
    <property type="molecule type" value="Genomic_DNA"/>
</dbReference>
<keyword evidence="2" id="KW-0479">Metal-binding</keyword>
<dbReference type="PROSITE" id="PS51192">
    <property type="entry name" value="HELICASE_ATP_BIND_1"/>
    <property type="match status" value="1"/>
</dbReference>
<dbReference type="SMART" id="SM00490">
    <property type="entry name" value="HELICc"/>
    <property type="match status" value="1"/>
</dbReference>
<organism evidence="15 16">
    <name type="scientific">Flavobacterium sediminis</name>
    <dbReference type="NCBI Taxonomy" id="2201181"/>
    <lineage>
        <taxon>Bacteria</taxon>
        <taxon>Pseudomonadati</taxon>
        <taxon>Bacteroidota</taxon>
        <taxon>Flavobacteriia</taxon>
        <taxon>Flavobacteriales</taxon>
        <taxon>Flavobacteriaceae</taxon>
        <taxon>Flavobacterium</taxon>
    </lineage>
</organism>
<comment type="catalytic activity">
    <reaction evidence="9">
        <text>Couples ATP hydrolysis with the unwinding of duplex DNA by translocating in the 3'-5' direction.</text>
        <dbReference type="EC" id="5.6.2.4"/>
    </reaction>
</comment>
<name>A0A2U8QSM2_9FLAO</name>
<feature type="domain" description="Helicase ATP-binding" evidence="13">
    <location>
        <begin position="25"/>
        <end position="193"/>
    </location>
</feature>
<dbReference type="AlphaFoldDB" id="A0A2U8QSM2"/>
<keyword evidence="7" id="KW-0238">DNA-binding</keyword>
<dbReference type="GO" id="GO:0043138">
    <property type="term" value="F:3'-5' DNA helicase activity"/>
    <property type="evidence" value="ECO:0007669"/>
    <property type="project" value="UniProtKB-EC"/>
</dbReference>
<evidence type="ECO:0000256" key="5">
    <source>
        <dbReference type="ARBA" id="ARBA00022806"/>
    </source>
</evidence>
<dbReference type="Pfam" id="PF16124">
    <property type="entry name" value="RecQ_Zn_bind"/>
    <property type="match status" value="1"/>
</dbReference>
<gene>
    <name evidence="15" type="ORF">DI487_02660</name>
</gene>
<dbReference type="GO" id="GO:0043590">
    <property type="term" value="C:bacterial nucleoid"/>
    <property type="evidence" value="ECO:0007669"/>
    <property type="project" value="TreeGrafter"/>
</dbReference>
<evidence type="ECO:0000256" key="1">
    <source>
        <dbReference type="ARBA" id="ARBA00005446"/>
    </source>
</evidence>
<dbReference type="GO" id="GO:0005524">
    <property type="term" value="F:ATP binding"/>
    <property type="evidence" value="ECO:0007669"/>
    <property type="project" value="UniProtKB-KW"/>
</dbReference>
<evidence type="ECO:0000256" key="4">
    <source>
        <dbReference type="ARBA" id="ARBA00022801"/>
    </source>
</evidence>
<dbReference type="InterPro" id="IPR032284">
    <property type="entry name" value="RecQ_Zn-bd"/>
</dbReference>
<dbReference type="PANTHER" id="PTHR13710:SF105">
    <property type="entry name" value="ATP-DEPENDENT DNA HELICASE Q1"/>
    <property type="match status" value="1"/>
</dbReference>
<dbReference type="RefSeq" id="WP_109568284.1">
    <property type="nucleotide sequence ID" value="NZ_CP029463.1"/>
</dbReference>
<dbReference type="InterPro" id="IPR001650">
    <property type="entry name" value="Helicase_C-like"/>
</dbReference>
<dbReference type="InterPro" id="IPR014001">
    <property type="entry name" value="Helicase_ATP-bd"/>
</dbReference>
<dbReference type="CDD" id="cd17920">
    <property type="entry name" value="DEXHc_RecQ"/>
    <property type="match status" value="1"/>
</dbReference>
<dbReference type="GO" id="GO:0005737">
    <property type="term" value="C:cytoplasm"/>
    <property type="evidence" value="ECO:0007669"/>
    <property type="project" value="TreeGrafter"/>
</dbReference>
<dbReference type="OrthoDB" id="9763310at2"/>
<evidence type="ECO:0000259" key="14">
    <source>
        <dbReference type="PROSITE" id="PS51194"/>
    </source>
</evidence>
<evidence type="ECO:0000256" key="8">
    <source>
        <dbReference type="ARBA" id="ARBA00023235"/>
    </source>
</evidence>
<evidence type="ECO:0000256" key="2">
    <source>
        <dbReference type="ARBA" id="ARBA00022723"/>
    </source>
</evidence>
<evidence type="ECO:0000256" key="10">
    <source>
        <dbReference type="ARBA" id="ARBA00034808"/>
    </source>
</evidence>
<keyword evidence="3" id="KW-0547">Nucleotide-binding</keyword>
<keyword evidence="5 15" id="KW-0347">Helicase</keyword>
<dbReference type="GO" id="GO:0016787">
    <property type="term" value="F:hydrolase activity"/>
    <property type="evidence" value="ECO:0007669"/>
    <property type="project" value="UniProtKB-KW"/>
</dbReference>
<dbReference type="FunFam" id="3.40.50.300:FF:000296">
    <property type="entry name" value="ATP-dependent DNA helicase RecQ"/>
    <property type="match status" value="1"/>
</dbReference>
<evidence type="ECO:0000256" key="7">
    <source>
        <dbReference type="ARBA" id="ARBA00023125"/>
    </source>
</evidence>
<dbReference type="GO" id="GO:0030894">
    <property type="term" value="C:replisome"/>
    <property type="evidence" value="ECO:0007669"/>
    <property type="project" value="TreeGrafter"/>
</dbReference>
<dbReference type="Proteomes" id="UP000245429">
    <property type="component" value="Chromosome"/>
</dbReference>
<dbReference type="SMART" id="SM00487">
    <property type="entry name" value="DEXDc"/>
    <property type="match status" value="1"/>
</dbReference>
<dbReference type="GO" id="GO:0003677">
    <property type="term" value="F:DNA binding"/>
    <property type="evidence" value="ECO:0007669"/>
    <property type="project" value="UniProtKB-KW"/>
</dbReference>
<sequence>MSQALQILRKVWKHNSFREPQEAIIQSVIDGNDTFALLPTGGGKSVCYQIPGLLSDGITLVISPLIALMKDQVENLQKKDIKAIALSGGLSQDEIITLLDNCQFGNYKFLYLSPERLQHEWIVERLKQLPVNLIAIDEAHCISQWGHDFRPAYLKIKNLKQHFPKVPFLALTASATERVQQDIVENLELEHPKFFKKSFYRENLAYHTIKTDDKLSKIKQILTKNPQSSIIYVRNRKSCHELARQIQYLGFTATFFHGGLPAKEKEKNMELWMQNKTQVIVATNAFGMGIDKPDVKTVIHYQLPENLENYYQEAGRAGRDGSKSFSVLLVGSSDTETAKKLFEAAQIDKSFLKDVYKKLNSFFQIAYGEGFGQEFSFNLNQFCTHYTFPVLKTFNALQFLDRQGIITFLNKSSEKVKMFFLLPSKEIIRYISLHRDQEEIITTILRTYSGIFEVETGINTTLIAKKAKTSETIVLKVIHELEKAGCVSLQVHNSDAIITFNETREDDLTINPVLKFLEQYNEVKKQQFDSVLYYVSDQKICNSKKLLNYFDEKEVNDCGICSVCLQKKQSETNIPVLITEIHSALLKKAATSEELEQQLNIDSSSLIQALQLLLDQNYITLNSQNQYTIFKWKN</sequence>
<dbReference type="InterPro" id="IPR036388">
    <property type="entry name" value="WH-like_DNA-bd_sf"/>
</dbReference>
<dbReference type="GO" id="GO:0006310">
    <property type="term" value="P:DNA recombination"/>
    <property type="evidence" value="ECO:0007669"/>
    <property type="project" value="InterPro"/>
</dbReference>
<reference evidence="15 16" key="1">
    <citation type="submission" date="2018-05" db="EMBL/GenBank/DDBJ databases">
        <title>Flavobacterium sp. MEBiC07310.</title>
        <authorList>
            <person name="Baek K."/>
        </authorList>
    </citation>
    <scope>NUCLEOTIDE SEQUENCE [LARGE SCALE GENOMIC DNA]</scope>
    <source>
        <strain evidence="15 16">MEBiC07310</strain>
    </source>
</reference>